<dbReference type="PANTHER" id="PTHR47540:SF2">
    <property type="entry name" value="ZN(II)2CYS6 TRANSCRIPTION FACTOR (EUROFUNG)"/>
    <property type="match status" value="1"/>
</dbReference>
<feature type="domain" description="Zn(2)-C6 fungal-type" evidence="7">
    <location>
        <begin position="126"/>
        <end position="156"/>
    </location>
</feature>
<evidence type="ECO:0000256" key="5">
    <source>
        <dbReference type="ARBA" id="ARBA00023242"/>
    </source>
</evidence>
<dbReference type="GO" id="GO:0008270">
    <property type="term" value="F:zinc ion binding"/>
    <property type="evidence" value="ECO:0007669"/>
    <property type="project" value="InterPro"/>
</dbReference>
<keyword evidence="9" id="KW-1185">Reference proteome</keyword>
<dbReference type="GO" id="GO:0045944">
    <property type="term" value="P:positive regulation of transcription by RNA polymerase II"/>
    <property type="evidence" value="ECO:0007669"/>
    <property type="project" value="TreeGrafter"/>
</dbReference>
<dbReference type="OrthoDB" id="2441642at2759"/>
<evidence type="ECO:0000313" key="9">
    <source>
        <dbReference type="Proteomes" id="UP000308730"/>
    </source>
</evidence>
<dbReference type="Proteomes" id="UP000308730">
    <property type="component" value="Unassembled WGS sequence"/>
</dbReference>
<protein>
    <recommendedName>
        <fullName evidence="7">Zn(2)-C6 fungal-type domain-containing protein</fullName>
    </recommendedName>
</protein>
<accession>A0A4S4MQ81</accession>
<evidence type="ECO:0000256" key="4">
    <source>
        <dbReference type="ARBA" id="ARBA00023163"/>
    </source>
</evidence>
<keyword evidence="4" id="KW-0804">Transcription</keyword>
<keyword evidence="3" id="KW-0238">DNA-binding</keyword>
<dbReference type="CDD" id="cd00067">
    <property type="entry name" value="GAL4"/>
    <property type="match status" value="1"/>
</dbReference>
<dbReference type="PANTHER" id="PTHR47540">
    <property type="entry name" value="THIAMINE REPRESSIBLE GENES REGULATORY PROTEIN THI5"/>
    <property type="match status" value="1"/>
</dbReference>
<evidence type="ECO:0000259" key="7">
    <source>
        <dbReference type="PROSITE" id="PS50048"/>
    </source>
</evidence>
<gene>
    <name evidence="8" type="ORF">EUX98_g6671</name>
</gene>
<evidence type="ECO:0000256" key="2">
    <source>
        <dbReference type="ARBA" id="ARBA00023015"/>
    </source>
</evidence>
<reference evidence="8 9" key="1">
    <citation type="submission" date="2019-02" db="EMBL/GenBank/DDBJ databases">
        <title>Genome sequencing of the rare red list fungi Antrodiella citrinella (Flaviporus citrinellus).</title>
        <authorList>
            <person name="Buettner E."/>
            <person name="Kellner H."/>
        </authorList>
    </citation>
    <scope>NUCLEOTIDE SEQUENCE [LARGE SCALE GENOMIC DNA]</scope>
    <source>
        <strain evidence="8 9">DSM 108506</strain>
    </source>
</reference>
<dbReference type="InterPro" id="IPR051711">
    <property type="entry name" value="Stress_Response_Reg"/>
</dbReference>
<dbReference type="AlphaFoldDB" id="A0A4S4MQ81"/>
<dbReference type="PROSITE" id="PS50048">
    <property type="entry name" value="ZN2_CY6_FUNGAL_2"/>
    <property type="match status" value="1"/>
</dbReference>
<dbReference type="SMART" id="SM00066">
    <property type="entry name" value="GAL4"/>
    <property type="match status" value="1"/>
</dbReference>
<keyword evidence="5" id="KW-0539">Nucleus</keyword>
<dbReference type="SUPFAM" id="SSF57701">
    <property type="entry name" value="Zn2/Cys6 DNA-binding domain"/>
    <property type="match status" value="1"/>
</dbReference>
<evidence type="ECO:0000256" key="3">
    <source>
        <dbReference type="ARBA" id="ARBA00023125"/>
    </source>
</evidence>
<organism evidence="8 9">
    <name type="scientific">Antrodiella citrinella</name>
    <dbReference type="NCBI Taxonomy" id="2447956"/>
    <lineage>
        <taxon>Eukaryota</taxon>
        <taxon>Fungi</taxon>
        <taxon>Dikarya</taxon>
        <taxon>Basidiomycota</taxon>
        <taxon>Agaricomycotina</taxon>
        <taxon>Agaricomycetes</taxon>
        <taxon>Polyporales</taxon>
        <taxon>Steccherinaceae</taxon>
        <taxon>Antrodiella</taxon>
    </lineage>
</organism>
<evidence type="ECO:0000256" key="1">
    <source>
        <dbReference type="ARBA" id="ARBA00004123"/>
    </source>
</evidence>
<dbReference type="InterPro" id="IPR036864">
    <property type="entry name" value="Zn2-C6_fun-type_DNA-bd_sf"/>
</dbReference>
<feature type="region of interest" description="Disordered" evidence="6">
    <location>
        <begin position="167"/>
        <end position="192"/>
    </location>
</feature>
<evidence type="ECO:0000313" key="8">
    <source>
        <dbReference type="EMBL" id="THH27527.1"/>
    </source>
</evidence>
<dbReference type="PROSITE" id="PS00463">
    <property type="entry name" value="ZN2_CY6_FUNGAL_1"/>
    <property type="match status" value="1"/>
</dbReference>
<dbReference type="InterPro" id="IPR001138">
    <property type="entry name" value="Zn2Cys6_DnaBD"/>
</dbReference>
<dbReference type="PRINTS" id="PR00755">
    <property type="entry name" value="AFLATOXINBRP"/>
</dbReference>
<dbReference type="GO" id="GO:0000981">
    <property type="term" value="F:DNA-binding transcription factor activity, RNA polymerase II-specific"/>
    <property type="evidence" value="ECO:0007669"/>
    <property type="project" value="InterPro"/>
</dbReference>
<sequence length="478" mass="52680">MTVGRELSSDGQVPFIATSILHGFASSDRKPVLSRLSTGEALKIIEPRLVDHSAPPASGSGMATMSPIPAAEPSVDDGASWNLVPYDVPWGQDYYQYKQGTLPGPDGACLFLRSPTPVEKRRTLQACKMCRERKAKCSGDKPNCTRCLARGYLCQYIPDTKKIRPAKAGPLRLKGSRSLSHPYQRRDSDSLSVASSTDFSEYSSYSSASSSASYFSPKEEELEFPPAVLLSQLQYPEEEDVSKDVVKNMVPHPRGAYLPPYEYTPSQDYHVHERPPLSATSTTSSLSFWSGYESPRPAAQTLAPIPIPSFHAPRPLRYSQSLPFLPSSERRVPCPADVINRPRSAEPAVETVVATTVDPRVLTQQPGNPVYHAAQEVAPEEYVAEQMHPWHMQNAPTDHSAAMQEGALLMQQYCNISPVTPYAQSHPVEAPSYQHVEPHQVHVQYHVAIPQQMQLQYPQPSSGTYGFPSFVVASPSFV</sequence>
<dbReference type="EMBL" id="SGPM01000245">
    <property type="protein sequence ID" value="THH27527.1"/>
    <property type="molecule type" value="Genomic_DNA"/>
</dbReference>
<dbReference type="GO" id="GO:0043565">
    <property type="term" value="F:sequence-specific DNA binding"/>
    <property type="evidence" value="ECO:0007669"/>
    <property type="project" value="TreeGrafter"/>
</dbReference>
<dbReference type="Pfam" id="PF00172">
    <property type="entry name" value="Zn_clus"/>
    <property type="match status" value="1"/>
</dbReference>
<dbReference type="GO" id="GO:0005634">
    <property type="term" value="C:nucleus"/>
    <property type="evidence" value="ECO:0007669"/>
    <property type="project" value="UniProtKB-SubCell"/>
</dbReference>
<comment type="caution">
    <text evidence="8">The sequence shown here is derived from an EMBL/GenBank/DDBJ whole genome shotgun (WGS) entry which is preliminary data.</text>
</comment>
<name>A0A4S4MQ81_9APHY</name>
<proteinExistence type="predicted"/>
<dbReference type="Gene3D" id="4.10.240.10">
    <property type="entry name" value="Zn(2)-C6 fungal-type DNA-binding domain"/>
    <property type="match status" value="1"/>
</dbReference>
<evidence type="ECO:0000256" key="6">
    <source>
        <dbReference type="SAM" id="MobiDB-lite"/>
    </source>
</evidence>
<comment type="subcellular location">
    <subcellularLocation>
        <location evidence="1">Nucleus</location>
    </subcellularLocation>
</comment>
<keyword evidence="2" id="KW-0805">Transcription regulation</keyword>